<dbReference type="PRINTS" id="PR00385">
    <property type="entry name" value="P450"/>
</dbReference>
<dbReference type="InterPro" id="IPR036396">
    <property type="entry name" value="Cyt_P450_sf"/>
</dbReference>
<evidence type="ECO:0000256" key="5">
    <source>
        <dbReference type="ARBA" id="ARBA00022617"/>
    </source>
</evidence>
<name>A0AAN7VJL0_9COLE</name>
<evidence type="ECO:0000256" key="7">
    <source>
        <dbReference type="ARBA" id="ARBA00022824"/>
    </source>
</evidence>
<evidence type="ECO:0000256" key="2">
    <source>
        <dbReference type="ARBA" id="ARBA00004174"/>
    </source>
</evidence>
<dbReference type="Proteomes" id="UP001329430">
    <property type="component" value="Chromosome 4"/>
</dbReference>
<keyword evidence="7" id="KW-0256">Endoplasmic reticulum</keyword>
<dbReference type="InterPro" id="IPR002401">
    <property type="entry name" value="Cyt_P450_E_grp-I"/>
</dbReference>
<keyword evidence="16" id="KW-1185">Reference proteome</keyword>
<dbReference type="GO" id="GO:0016705">
    <property type="term" value="F:oxidoreductase activity, acting on paired donors, with incorporation or reduction of molecular oxygen"/>
    <property type="evidence" value="ECO:0007669"/>
    <property type="project" value="InterPro"/>
</dbReference>
<keyword evidence="11 14" id="KW-0503">Monooxygenase</keyword>
<reference evidence="15 16" key="1">
    <citation type="journal article" date="2024" name="Insects">
        <title>An Improved Chromosome-Level Genome Assembly of the Firefly Pyrocoelia pectoralis.</title>
        <authorList>
            <person name="Fu X."/>
            <person name="Meyer-Rochow V.B."/>
            <person name="Ballantyne L."/>
            <person name="Zhu X."/>
        </authorList>
    </citation>
    <scope>NUCLEOTIDE SEQUENCE [LARGE SCALE GENOMIC DNA]</scope>
    <source>
        <strain evidence="15">XCY_ONT2</strain>
    </source>
</reference>
<dbReference type="CDD" id="cd11056">
    <property type="entry name" value="CYP6-like"/>
    <property type="match status" value="1"/>
</dbReference>
<gene>
    <name evidence="15" type="ORF">RI129_006314</name>
</gene>
<dbReference type="InterPro" id="IPR001128">
    <property type="entry name" value="Cyt_P450"/>
</dbReference>
<dbReference type="Gene3D" id="1.10.630.10">
    <property type="entry name" value="Cytochrome P450"/>
    <property type="match status" value="1"/>
</dbReference>
<evidence type="ECO:0000256" key="6">
    <source>
        <dbReference type="ARBA" id="ARBA00022723"/>
    </source>
</evidence>
<comment type="cofactor">
    <cofactor evidence="1 13">
        <name>heme</name>
        <dbReference type="ChEBI" id="CHEBI:30413"/>
    </cofactor>
</comment>
<dbReference type="PANTHER" id="PTHR24292">
    <property type="entry name" value="CYTOCHROME P450"/>
    <property type="match status" value="1"/>
</dbReference>
<evidence type="ECO:0000256" key="13">
    <source>
        <dbReference type="PIRSR" id="PIRSR602401-1"/>
    </source>
</evidence>
<dbReference type="Pfam" id="PF00067">
    <property type="entry name" value="p450"/>
    <property type="match status" value="1"/>
</dbReference>
<dbReference type="GO" id="GO:0005789">
    <property type="term" value="C:endoplasmic reticulum membrane"/>
    <property type="evidence" value="ECO:0007669"/>
    <property type="project" value="UniProtKB-SubCell"/>
</dbReference>
<evidence type="ECO:0008006" key="17">
    <source>
        <dbReference type="Google" id="ProtNLM"/>
    </source>
</evidence>
<dbReference type="PANTHER" id="PTHR24292:SF45">
    <property type="entry name" value="CYTOCHROME P450 6G1-RELATED"/>
    <property type="match status" value="1"/>
</dbReference>
<dbReference type="GO" id="GO:0020037">
    <property type="term" value="F:heme binding"/>
    <property type="evidence" value="ECO:0007669"/>
    <property type="project" value="InterPro"/>
</dbReference>
<evidence type="ECO:0000256" key="1">
    <source>
        <dbReference type="ARBA" id="ARBA00001971"/>
    </source>
</evidence>
<keyword evidence="12" id="KW-0472">Membrane</keyword>
<keyword evidence="8" id="KW-0492">Microsome</keyword>
<dbReference type="GO" id="GO:0004497">
    <property type="term" value="F:monooxygenase activity"/>
    <property type="evidence" value="ECO:0007669"/>
    <property type="project" value="UniProtKB-KW"/>
</dbReference>
<evidence type="ECO:0000256" key="3">
    <source>
        <dbReference type="ARBA" id="ARBA00004406"/>
    </source>
</evidence>
<evidence type="ECO:0000256" key="9">
    <source>
        <dbReference type="ARBA" id="ARBA00023002"/>
    </source>
</evidence>
<dbReference type="AlphaFoldDB" id="A0AAN7VJL0"/>
<proteinExistence type="inferred from homology"/>
<evidence type="ECO:0000256" key="12">
    <source>
        <dbReference type="ARBA" id="ARBA00023136"/>
    </source>
</evidence>
<comment type="caution">
    <text evidence="15">The sequence shown here is derived from an EMBL/GenBank/DDBJ whole genome shotgun (WGS) entry which is preliminary data.</text>
</comment>
<protein>
    <recommendedName>
        <fullName evidence="17">Cytochrome P450</fullName>
    </recommendedName>
</protein>
<dbReference type="InterPro" id="IPR017972">
    <property type="entry name" value="Cyt_P450_CS"/>
</dbReference>
<dbReference type="GO" id="GO:0005506">
    <property type="term" value="F:iron ion binding"/>
    <property type="evidence" value="ECO:0007669"/>
    <property type="project" value="InterPro"/>
</dbReference>
<keyword evidence="6 13" id="KW-0479">Metal-binding</keyword>
<evidence type="ECO:0000256" key="10">
    <source>
        <dbReference type="ARBA" id="ARBA00023004"/>
    </source>
</evidence>
<dbReference type="SUPFAM" id="SSF48264">
    <property type="entry name" value="Cytochrome P450"/>
    <property type="match status" value="1"/>
</dbReference>
<dbReference type="PRINTS" id="PR00463">
    <property type="entry name" value="EP450I"/>
</dbReference>
<evidence type="ECO:0000256" key="8">
    <source>
        <dbReference type="ARBA" id="ARBA00022848"/>
    </source>
</evidence>
<evidence type="ECO:0000256" key="14">
    <source>
        <dbReference type="RuleBase" id="RU000461"/>
    </source>
</evidence>
<keyword evidence="10 13" id="KW-0408">Iron</keyword>
<accession>A0AAN7VJL0</accession>
<organism evidence="15 16">
    <name type="scientific">Pyrocoelia pectoralis</name>
    <dbReference type="NCBI Taxonomy" id="417401"/>
    <lineage>
        <taxon>Eukaryota</taxon>
        <taxon>Metazoa</taxon>
        <taxon>Ecdysozoa</taxon>
        <taxon>Arthropoda</taxon>
        <taxon>Hexapoda</taxon>
        <taxon>Insecta</taxon>
        <taxon>Pterygota</taxon>
        <taxon>Neoptera</taxon>
        <taxon>Endopterygota</taxon>
        <taxon>Coleoptera</taxon>
        <taxon>Polyphaga</taxon>
        <taxon>Elateriformia</taxon>
        <taxon>Elateroidea</taxon>
        <taxon>Lampyridae</taxon>
        <taxon>Lampyrinae</taxon>
        <taxon>Pyrocoelia</taxon>
    </lineage>
</organism>
<evidence type="ECO:0000313" key="15">
    <source>
        <dbReference type="EMBL" id="KAK5645014.1"/>
    </source>
</evidence>
<feature type="binding site" description="axial binding residue" evidence="13">
    <location>
        <position position="439"/>
    </location>
    <ligand>
        <name>heme</name>
        <dbReference type="ChEBI" id="CHEBI:30413"/>
    </ligand>
    <ligandPart>
        <name>Fe</name>
        <dbReference type="ChEBI" id="CHEBI:18248"/>
    </ligandPart>
</feature>
<dbReference type="PROSITE" id="PS00086">
    <property type="entry name" value="CYTOCHROME_P450"/>
    <property type="match status" value="1"/>
</dbReference>
<comment type="similarity">
    <text evidence="4 14">Belongs to the cytochrome P450 family.</text>
</comment>
<comment type="subcellular location">
    <subcellularLocation>
        <location evidence="3">Endoplasmic reticulum membrane</location>
        <topology evidence="3">Peripheral membrane protein</topology>
    </subcellularLocation>
    <subcellularLocation>
        <location evidence="2">Microsome membrane</location>
        <topology evidence="2">Peripheral membrane protein</topology>
    </subcellularLocation>
</comment>
<evidence type="ECO:0000256" key="4">
    <source>
        <dbReference type="ARBA" id="ARBA00010617"/>
    </source>
</evidence>
<dbReference type="InterPro" id="IPR050476">
    <property type="entry name" value="Insect_CytP450_Detox"/>
</dbReference>
<keyword evidence="9 14" id="KW-0560">Oxidoreductase</keyword>
<evidence type="ECO:0000313" key="16">
    <source>
        <dbReference type="Proteomes" id="UP001329430"/>
    </source>
</evidence>
<sequence>MVTFLTTCICQCLLVITVILCYLYLTRNFNYWKSQNVQCVKPVPLFGNVFSVISQRKSFIGYLNFLYKSTTLPYIGFFVVDQPSMLIRDPALIRKVLVGDFNSFQDRNVLNNKYDKYGKNLLVSLKQPKWKEVRSNLTSTFSSRKLKHMVPLLLEVCDDMIHYIKTACLNLESIDCKNISVNYGIDAISTCAFGIRTNSHENSEFAIAAKNILGTNLTRAFQIGAHIFAPILVKIFPMKLCEPHSCLFLEKVLLKSMKERERLKIVRHDFLDLMKDIQAKNPQLFNHDIIVGSFIQYLLGGFETSGSTMAYTLYELCMNPTIQTRLRNEILTVLAKHEIVTQETIQEMVYLDMVIKESLRKYPPLPFIDRACNTTYTIPNTDIVIKKGMAVFISLTALHHDENYFPNPMLFDPERFSSENKSSITPYTYMPFGEGYRNCLGIKFGVLSVSLGLINLLSNFEVIPCKDTPSVISYERNGFLLTPLHNKIYVKFRSLNA</sequence>
<dbReference type="FunFam" id="1.10.630.10:FF:000042">
    <property type="entry name" value="Cytochrome P450"/>
    <property type="match status" value="1"/>
</dbReference>
<evidence type="ECO:0000256" key="11">
    <source>
        <dbReference type="ARBA" id="ARBA00023033"/>
    </source>
</evidence>
<dbReference type="EMBL" id="JAVRBK010000004">
    <property type="protein sequence ID" value="KAK5645014.1"/>
    <property type="molecule type" value="Genomic_DNA"/>
</dbReference>
<keyword evidence="5 13" id="KW-0349">Heme</keyword>